<dbReference type="AlphaFoldDB" id="A0A2G5RLV7"/>
<protein>
    <recommendedName>
        <fullName evidence="3">CopG family transcriptional regulator</fullName>
    </recommendedName>
</protein>
<reference evidence="1 2" key="1">
    <citation type="submission" date="2017-10" db="EMBL/GenBank/DDBJ databases">
        <title>Draft genome sequence of Anoxybacillus flavithermus KU2-6-11 from caldera Uzon (Russia:Kamchtka).</title>
        <authorList>
            <person name="Korzhuk A.V."/>
            <person name="Rozanov A.S."/>
            <person name="Bryanskaya A.V."/>
            <person name="Peltek S.E."/>
        </authorList>
    </citation>
    <scope>NUCLEOTIDE SEQUENCE [LARGE SCALE GENOMIC DNA]</scope>
    <source>
        <strain evidence="1 2">KU2-6_11</strain>
    </source>
</reference>
<evidence type="ECO:0000313" key="2">
    <source>
        <dbReference type="Proteomes" id="UP000230559"/>
    </source>
</evidence>
<gene>
    <name evidence="1" type="ORF">CS060_13845</name>
</gene>
<comment type="caution">
    <text evidence="1">The sequence shown here is derived from an EMBL/GenBank/DDBJ whole genome shotgun (WGS) entry which is preliminary data.</text>
</comment>
<dbReference type="Proteomes" id="UP000230559">
    <property type="component" value="Unassembled WGS sequence"/>
</dbReference>
<accession>A0A2G5RLV7</accession>
<proteinExistence type="predicted"/>
<organism evidence="1 2">
    <name type="scientific">Anoxybacillus flavithermus</name>
    <dbReference type="NCBI Taxonomy" id="33934"/>
    <lineage>
        <taxon>Bacteria</taxon>
        <taxon>Bacillati</taxon>
        <taxon>Bacillota</taxon>
        <taxon>Bacilli</taxon>
        <taxon>Bacillales</taxon>
        <taxon>Anoxybacillaceae</taxon>
        <taxon>Anoxybacillus</taxon>
    </lineage>
</organism>
<evidence type="ECO:0000313" key="1">
    <source>
        <dbReference type="EMBL" id="PIC03693.1"/>
    </source>
</evidence>
<dbReference type="EMBL" id="PEDM01000065">
    <property type="protein sequence ID" value="PIC03693.1"/>
    <property type="molecule type" value="Genomic_DNA"/>
</dbReference>
<name>A0A2G5RLV7_9BACL</name>
<evidence type="ECO:0008006" key="3">
    <source>
        <dbReference type="Google" id="ProtNLM"/>
    </source>
</evidence>
<dbReference type="RefSeq" id="WP_035050340.1">
    <property type="nucleotide sequence ID" value="NZ_PEDM01000065.1"/>
</dbReference>
<sequence>MARDIRVAFKLAEDKKDLLQQYAESYGVTMSGLCAFIIGQWLYNQEKVAKPIVEAVGEVVREVVRQELSEEKVREFVKGDLAETARK</sequence>